<dbReference type="PANTHER" id="PTHR30522:SF0">
    <property type="entry name" value="NUCLEOSIDE TRIPHOSPHATE PYROPHOSPHOHYDROLASE"/>
    <property type="match status" value="1"/>
</dbReference>
<protein>
    <submittedName>
        <fullName evidence="3">Nucleoside triphosphate pyrophosphohydrolase</fullName>
        <ecNumber evidence="3">3.6.1.8</ecNumber>
    </submittedName>
</protein>
<dbReference type="FunFam" id="1.10.287.1080:FF:000003">
    <property type="entry name" value="Nucleoside triphosphate pyrophosphohydrolase"/>
    <property type="match status" value="1"/>
</dbReference>
<dbReference type="InterPro" id="IPR048015">
    <property type="entry name" value="NTP-PPase_MazG-like_N"/>
</dbReference>
<dbReference type="FunFam" id="1.10.287.1080:FF:000001">
    <property type="entry name" value="Nucleoside triphosphate pyrophosphohydrolase"/>
    <property type="match status" value="1"/>
</dbReference>
<comment type="caution">
    <text evidence="3">The sequence shown here is derived from an EMBL/GenBank/DDBJ whole genome shotgun (WGS) entry which is preliminary data.</text>
</comment>
<dbReference type="GO" id="GO:0046061">
    <property type="term" value="P:dATP catabolic process"/>
    <property type="evidence" value="ECO:0007669"/>
    <property type="project" value="TreeGrafter"/>
</dbReference>
<proteinExistence type="predicted"/>
<dbReference type="PANTHER" id="PTHR30522">
    <property type="entry name" value="NUCLEOSIDE TRIPHOSPHATE PYROPHOSPHOHYDROLASE"/>
    <property type="match status" value="1"/>
</dbReference>
<sequence length="266" mass="30329">MKEDILMPLLDIMRQLRSEEGCPWDREQTHESLRPFAIEESYEVAEAVENQDLPALVDELGDLLLQVVFHAVIGEENREFTMQDVVTAVCTKMQRRHPHVFADVKVDTSAQVLQQWEAIKAIERKNKPKESALDGVTAHLPALMAANKLQSKAAKVGFDWPSIEGVWEKLEEEKAEILEAEQEGDHVALEEEVGDFLFAAVNLARFLQVEPETALLKANQKFKQRFIAMEQAAKQQQLEFARLPLMEQEKLWEIVKKQIKGETPCG</sequence>
<dbReference type="CDD" id="cd11529">
    <property type="entry name" value="NTP-PPase_MazG_Cterm"/>
    <property type="match status" value="1"/>
</dbReference>
<dbReference type="AlphaFoldDB" id="A0A645ALV4"/>
<feature type="domain" description="NTP pyrophosphohydrolase MazG-like" evidence="2">
    <location>
        <begin position="168"/>
        <end position="225"/>
    </location>
</feature>
<gene>
    <name evidence="3" type="primary">mazG_21</name>
    <name evidence="3" type="ORF">SDC9_100068</name>
</gene>
<dbReference type="GO" id="GO:0047693">
    <property type="term" value="F:ATP diphosphatase activity"/>
    <property type="evidence" value="ECO:0007669"/>
    <property type="project" value="UniProtKB-EC"/>
</dbReference>
<dbReference type="GO" id="GO:0046052">
    <property type="term" value="P:UTP catabolic process"/>
    <property type="evidence" value="ECO:0007669"/>
    <property type="project" value="TreeGrafter"/>
</dbReference>
<dbReference type="Pfam" id="PF03819">
    <property type="entry name" value="MazG"/>
    <property type="match status" value="2"/>
</dbReference>
<evidence type="ECO:0000259" key="2">
    <source>
        <dbReference type="Pfam" id="PF03819"/>
    </source>
</evidence>
<dbReference type="GO" id="GO:0006203">
    <property type="term" value="P:dGTP catabolic process"/>
    <property type="evidence" value="ECO:0007669"/>
    <property type="project" value="TreeGrafter"/>
</dbReference>
<name>A0A645ALV4_9ZZZZ</name>
<feature type="domain" description="NTP pyrophosphohydrolase MazG-like" evidence="2">
    <location>
        <begin position="28"/>
        <end position="101"/>
    </location>
</feature>
<dbReference type="GO" id="GO:0046047">
    <property type="term" value="P:TTP catabolic process"/>
    <property type="evidence" value="ECO:0007669"/>
    <property type="project" value="TreeGrafter"/>
</dbReference>
<keyword evidence="3" id="KW-0378">Hydrolase</keyword>
<dbReference type="NCBIfam" id="NF007113">
    <property type="entry name" value="PRK09562.1"/>
    <property type="match status" value="1"/>
</dbReference>
<reference evidence="3" key="1">
    <citation type="submission" date="2019-08" db="EMBL/GenBank/DDBJ databases">
        <authorList>
            <person name="Kucharzyk K."/>
            <person name="Murdoch R.W."/>
            <person name="Higgins S."/>
            <person name="Loffler F."/>
        </authorList>
    </citation>
    <scope>NUCLEOTIDE SEQUENCE</scope>
</reference>
<feature type="coiled-coil region" evidence="1">
    <location>
        <begin position="163"/>
        <end position="190"/>
    </location>
</feature>
<dbReference type="InterPro" id="IPR011551">
    <property type="entry name" value="NTP_PyrPHydrolase_MazG"/>
</dbReference>
<keyword evidence="1" id="KW-0175">Coiled coil</keyword>
<dbReference type="Gene3D" id="1.10.287.1080">
    <property type="entry name" value="MazG-like"/>
    <property type="match status" value="2"/>
</dbReference>
<dbReference type="NCBIfam" id="TIGR00444">
    <property type="entry name" value="mazG"/>
    <property type="match status" value="1"/>
</dbReference>
<dbReference type="GO" id="GO:0046081">
    <property type="term" value="P:dUTP catabolic process"/>
    <property type="evidence" value="ECO:0007669"/>
    <property type="project" value="TreeGrafter"/>
</dbReference>
<dbReference type="SUPFAM" id="SSF101386">
    <property type="entry name" value="all-alpha NTP pyrophosphatases"/>
    <property type="match status" value="2"/>
</dbReference>
<dbReference type="CDD" id="cd11528">
    <property type="entry name" value="NTP-PPase_MazG_Nterm"/>
    <property type="match status" value="1"/>
</dbReference>
<dbReference type="GO" id="GO:0006950">
    <property type="term" value="P:response to stress"/>
    <property type="evidence" value="ECO:0007669"/>
    <property type="project" value="UniProtKB-ARBA"/>
</dbReference>
<dbReference type="EMBL" id="VSSQ01014274">
    <property type="protein sequence ID" value="MPM53301.1"/>
    <property type="molecule type" value="Genomic_DNA"/>
</dbReference>
<dbReference type="InterPro" id="IPR004518">
    <property type="entry name" value="MazG-like_dom"/>
</dbReference>
<organism evidence="3">
    <name type="scientific">bioreactor metagenome</name>
    <dbReference type="NCBI Taxonomy" id="1076179"/>
    <lineage>
        <taxon>unclassified sequences</taxon>
        <taxon>metagenomes</taxon>
        <taxon>ecological metagenomes</taxon>
    </lineage>
</organism>
<dbReference type="GO" id="GO:0046076">
    <property type="term" value="P:dTTP catabolic process"/>
    <property type="evidence" value="ECO:0007669"/>
    <property type="project" value="TreeGrafter"/>
</dbReference>
<accession>A0A645ALV4</accession>
<evidence type="ECO:0000313" key="3">
    <source>
        <dbReference type="EMBL" id="MPM53301.1"/>
    </source>
</evidence>
<dbReference type="EC" id="3.6.1.8" evidence="3"/>
<dbReference type="InterPro" id="IPR048011">
    <property type="entry name" value="NTP-PPase_MazG-like_C"/>
</dbReference>
<evidence type="ECO:0000256" key="1">
    <source>
        <dbReference type="SAM" id="Coils"/>
    </source>
</evidence>